<dbReference type="InterPro" id="IPR012809">
    <property type="entry name" value="ECF_CbiQ"/>
</dbReference>
<dbReference type="AlphaFoldDB" id="A4TW74"/>
<evidence type="ECO:0000256" key="4">
    <source>
        <dbReference type="ARBA" id="ARBA00022692"/>
    </source>
</evidence>
<feature type="transmembrane region" description="Helical" evidence="7">
    <location>
        <begin position="76"/>
        <end position="95"/>
    </location>
</feature>
<keyword evidence="3" id="KW-1003">Cell membrane</keyword>
<dbReference type="GO" id="GO:0006824">
    <property type="term" value="P:cobalt ion transport"/>
    <property type="evidence" value="ECO:0007669"/>
    <property type="project" value="InterPro"/>
</dbReference>
<proteinExistence type="inferred from homology"/>
<feature type="transmembrane region" description="Helical" evidence="7">
    <location>
        <begin position="115"/>
        <end position="136"/>
    </location>
</feature>
<sequence length="259" mass="28083">MSSIALTAAGSPLDPPAQARPLLARLDPRSRVLAAFAFAVGVVWCQSITALLFAGALAAGLAILARLAPAATLRRVLAVEGFMLLTLASLPFTMGGEPAFTLLGFTAGWDGFHRAGIIMLKSSAVLLATLALLGTLDMPALGHALARLGLPLRFVALFLFTVRYIDVLYREYARLRLAMRARGFRPRASLHCWRSLGHLFGMLLVGSLERSERIHAAMRCRGFDGRFHLLDEHRPGRLDWGFGAVQTASLLLLAVLDVW</sequence>
<comment type="similarity">
    <text evidence="2">Belongs to the CbiQ family.</text>
</comment>
<dbReference type="CDD" id="cd16914">
    <property type="entry name" value="EcfT"/>
    <property type="match status" value="1"/>
</dbReference>
<evidence type="ECO:0000256" key="7">
    <source>
        <dbReference type="SAM" id="Phobius"/>
    </source>
</evidence>
<evidence type="ECO:0000313" key="8">
    <source>
        <dbReference type="EMBL" id="CAM74881.1"/>
    </source>
</evidence>
<dbReference type="GO" id="GO:0043190">
    <property type="term" value="C:ATP-binding cassette (ABC) transporter complex"/>
    <property type="evidence" value="ECO:0007669"/>
    <property type="project" value="InterPro"/>
</dbReference>
<dbReference type="EMBL" id="CU459003">
    <property type="protein sequence ID" value="CAM74881.1"/>
    <property type="molecule type" value="Genomic_DNA"/>
</dbReference>
<dbReference type="PANTHER" id="PTHR34857:SF2">
    <property type="entry name" value="SLL0384 PROTEIN"/>
    <property type="match status" value="1"/>
</dbReference>
<keyword evidence="5 7" id="KW-1133">Transmembrane helix</keyword>
<dbReference type="PANTHER" id="PTHR34857">
    <property type="entry name" value="SLL0384 PROTEIN"/>
    <property type="match status" value="1"/>
</dbReference>
<accession>A4TW74</accession>
<protein>
    <submittedName>
        <fullName evidence="8">Cobalt transport protein</fullName>
    </submittedName>
</protein>
<dbReference type="InterPro" id="IPR051611">
    <property type="entry name" value="ECF_transporter_component"/>
</dbReference>
<dbReference type="Pfam" id="PF02361">
    <property type="entry name" value="CbiQ"/>
    <property type="match status" value="1"/>
</dbReference>
<name>A4TW74_9PROT</name>
<evidence type="ECO:0000256" key="3">
    <source>
        <dbReference type="ARBA" id="ARBA00022475"/>
    </source>
</evidence>
<dbReference type="RefSeq" id="WP_106003326.1">
    <property type="nucleotide sequence ID" value="NZ_CP027527.1"/>
</dbReference>
<dbReference type="InterPro" id="IPR003339">
    <property type="entry name" value="ABC/ECF_trnsptr_transmembrane"/>
</dbReference>
<feature type="transmembrane region" description="Helical" evidence="7">
    <location>
        <begin position="148"/>
        <end position="165"/>
    </location>
</feature>
<keyword evidence="6 7" id="KW-0472">Membrane</keyword>
<dbReference type="NCBIfam" id="TIGR02454">
    <property type="entry name" value="ECF_T_CbiQ"/>
    <property type="match status" value="1"/>
</dbReference>
<comment type="subcellular location">
    <subcellularLocation>
        <location evidence="1">Cell membrane</location>
        <topology evidence="1">Multi-pass membrane protein</topology>
    </subcellularLocation>
</comment>
<organism evidence="8">
    <name type="scientific">Magnetospirillum gryphiswaldense</name>
    <dbReference type="NCBI Taxonomy" id="55518"/>
    <lineage>
        <taxon>Bacteria</taxon>
        <taxon>Pseudomonadati</taxon>
        <taxon>Pseudomonadota</taxon>
        <taxon>Alphaproteobacteria</taxon>
        <taxon>Rhodospirillales</taxon>
        <taxon>Rhodospirillaceae</taxon>
        <taxon>Magnetospirillum</taxon>
    </lineage>
</organism>
<feature type="transmembrane region" description="Helical" evidence="7">
    <location>
        <begin position="35"/>
        <end position="64"/>
    </location>
</feature>
<reference evidence="8" key="1">
    <citation type="journal article" date="2007" name="J. Bacteriol.">
        <title>Comparative genome analysis of four magnetotactic bacteria reveals a complex set of group-specific genes implicated in magnetosome biomineralization and function.</title>
        <authorList>
            <person name="Richter M."/>
            <person name="Kube M."/>
            <person name="Bazylinski D.A."/>
            <person name="Lombardot T."/>
            <person name="Gloeckner F.O."/>
            <person name="Reinhardt R."/>
            <person name="Schueler D."/>
        </authorList>
    </citation>
    <scope>NUCLEOTIDE SEQUENCE</scope>
    <source>
        <strain evidence="8">MSR-1</strain>
    </source>
</reference>
<evidence type="ECO:0000256" key="2">
    <source>
        <dbReference type="ARBA" id="ARBA00008564"/>
    </source>
</evidence>
<evidence type="ECO:0000256" key="5">
    <source>
        <dbReference type="ARBA" id="ARBA00022989"/>
    </source>
</evidence>
<keyword evidence="4 7" id="KW-0812">Transmembrane</keyword>
<gene>
    <name evidence="8" type="ORF">MGR_0791</name>
</gene>
<evidence type="ECO:0000256" key="6">
    <source>
        <dbReference type="ARBA" id="ARBA00023136"/>
    </source>
</evidence>
<evidence type="ECO:0000256" key="1">
    <source>
        <dbReference type="ARBA" id="ARBA00004651"/>
    </source>
</evidence>